<dbReference type="InterPro" id="IPR016181">
    <property type="entry name" value="Acyl_CoA_acyltransferase"/>
</dbReference>
<keyword evidence="2 4" id="KW-0808">Transferase</keyword>
<keyword evidence="3 4" id="KW-0012">Acyltransferase</keyword>
<dbReference type="PANTHER" id="PTHR30098:SF2">
    <property type="entry name" value="LEUCYL_PHENYLALANYL-TRNA--PROTEIN TRANSFERASE"/>
    <property type="match status" value="1"/>
</dbReference>
<proteinExistence type="inferred from homology"/>
<dbReference type="EMBL" id="JANUGU010000002">
    <property type="protein sequence ID" value="MCS0658207.1"/>
    <property type="molecule type" value="Genomic_DNA"/>
</dbReference>
<comment type="caution">
    <text evidence="5">The sequence shown here is derived from an EMBL/GenBank/DDBJ whole genome shotgun (WGS) entry which is preliminary data.</text>
</comment>
<dbReference type="InterPro" id="IPR042203">
    <property type="entry name" value="Leu/Phe-tRNA_Trfase_C"/>
</dbReference>
<accession>A0ABT2CW72</accession>
<comment type="function">
    <text evidence="4">Functions in the N-end rule pathway of protein degradation where it conjugates Leu, Phe and, less efficiently, Met from aminoacyl-tRNAs to the N-termini of proteins containing an N-terminal arginine or lysine.</text>
</comment>
<dbReference type="Proteomes" id="UP001204621">
    <property type="component" value="Unassembled WGS sequence"/>
</dbReference>
<comment type="catalytic activity">
    <reaction evidence="4">
        <text>N-terminal L-arginyl-[protein] + L-leucyl-tRNA(Leu) = N-terminal L-leucyl-L-arginyl-[protein] + tRNA(Leu) + H(+)</text>
        <dbReference type="Rhea" id="RHEA:50416"/>
        <dbReference type="Rhea" id="RHEA-COMP:9613"/>
        <dbReference type="Rhea" id="RHEA-COMP:9622"/>
        <dbReference type="Rhea" id="RHEA-COMP:12672"/>
        <dbReference type="Rhea" id="RHEA-COMP:12673"/>
        <dbReference type="ChEBI" id="CHEBI:15378"/>
        <dbReference type="ChEBI" id="CHEBI:64719"/>
        <dbReference type="ChEBI" id="CHEBI:78442"/>
        <dbReference type="ChEBI" id="CHEBI:78494"/>
        <dbReference type="ChEBI" id="CHEBI:133044"/>
        <dbReference type="EC" id="2.3.2.6"/>
    </reaction>
</comment>
<evidence type="ECO:0000256" key="1">
    <source>
        <dbReference type="ARBA" id="ARBA00022490"/>
    </source>
</evidence>
<comment type="similarity">
    <text evidence="4">Belongs to the L/F-transferase family.</text>
</comment>
<dbReference type="EC" id="2.3.2.6" evidence="4"/>
<dbReference type="NCBIfam" id="TIGR00667">
    <property type="entry name" value="aat"/>
    <property type="match status" value="1"/>
</dbReference>
<reference evidence="5 6" key="1">
    <citation type="submission" date="2022-08" db="EMBL/GenBank/DDBJ databases">
        <title>Reclassification of Massilia species as members of the genera Telluria, Duganella, Pseudoduganella, Mokoshia gen. nov. and Zemynaea gen. nov. using orthogonal and non-orthogonal genome-based approaches.</title>
        <authorList>
            <person name="Bowman J.P."/>
        </authorList>
    </citation>
    <scope>NUCLEOTIDE SEQUENCE [LARGE SCALE GENOMIC DNA]</scope>
    <source>
        <strain evidence="5 6">JCM 31606</strain>
    </source>
</reference>
<evidence type="ECO:0000256" key="3">
    <source>
        <dbReference type="ARBA" id="ARBA00023315"/>
    </source>
</evidence>
<dbReference type="Gene3D" id="3.30.70.3550">
    <property type="entry name" value="Leucyl/phenylalanyl-tRNA-protein transferase, N-terminal domain"/>
    <property type="match status" value="1"/>
</dbReference>
<keyword evidence="6" id="KW-1185">Reference proteome</keyword>
<evidence type="ECO:0000256" key="4">
    <source>
        <dbReference type="HAMAP-Rule" id="MF_00688"/>
    </source>
</evidence>
<comment type="subcellular location">
    <subcellularLocation>
        <location evidence="4">Cytoplasm</location>
    </subcellularLocation>
</comment>
<dbReference type="GO" id="GO:0008914">
    <property type="term" value="F:leucyl-tRNA--protein transferase activity"/>
    <property type="evidence" value="ECO:0007669"/>
    <property type="project" value="UniProtKB-EC"/>
</dbReference>
<gene>
    <name evidence="4 5" type="primary">aat</name>
    <name evidence="5" type="ORF">NX778_09040</name>
</gene>
<dbReference type="InterPro" id="IPR004616">
    <property type="entry name" value="Leu/Phe-tRNA_Trfase"/>
</dbReference>
<name>A0ABT2CW72_9BURK</name>
<sequence>MIPWLETNTPFPDVSEALTIDAPGLLAAGADLSAARLLLAYQNGIFPWFSEGQPILWWSTDPRMVLHTARFKVSDSLRKTLRRIERSRLEGGRWDVRFDTAFESVMRACAAPRRDGPGTWISEDIIAGYTGLHQLGYAHSAEVWLDGELVGGAYGVCIGRMFYGESMFARVSDASKVALAYLVAFLRGHGVELIDCQQETSHLASLGAAPIPRARFLEHLRAAIREPAIVDWVVAPPLPPER</sequence>
<dbReference type="PANTHER" id="PTHR30098">
    <property type="entry name" value="LEUCYL/PHENYLALANYL-TRNA--PROTEIN TRANSFERASE"/>
    <property type="match status" value="1"/>
</dbReference>
<dbReference type="RefSeq" id="WP_258811395.1">
    <property type="nucleotide sequence ID" value="NZ_JANUGU010000002.1"/>
</dbReference>
<evidence type="ECO:0000313" key="6">
    <source>
        <dbReference type="Proteomes" id="UP001204621"/>
    </source>
</evidence>
<dbReference type="SUPFAM" id="SSF55729">
    <property type="entry name" value="Acyl-CoA N-acyltransferases (Nat)"/>
    <property type="match status" value="1"/>
</dbReference>
<evidence type="ECO:0000256" key="2">
    <source>
        <dbReference type="ARBA" id="ARBA00022679"/>
    </source>
</evidence>
<dbReference type="Pfam" id="PF03588">
    <property type="entry name" value="Leu_Phe_trans"/>
    <property type="match status" value="1"/>
</dbReference>
<dbReference type="InterPro" id="IPR042221">
    <property type="entry name" value="Leu/Phe-tRNA_Trfase_N"/>
</dbReference>
<comment type="catalytic activity">
    <reaction evidence="4">
        <text>N-terminal L-lysyl-[protein] + L-leucyl-tRNA(Leu) = N-terminal L-leucyl-L-lysyl-[protein] + tRNA(Leu) + H(+)</text>
        <dbReference type="Rhea" id="RHEA:12340"/>
        <dbReference type="Rhea" id="RHEA-COMP:9613"/>
        <dbReference type="Rhea" id="RHEA-COMP:9622"/>
        <dbReference type="Rhea" id="RHEA-COMP:12670"/>
        <dbReference type="Rhea" id="RHEA-COMP:12671"/>
        <dbReference type="ChEBI" id="CHEBI:15378"/>
        <dbReference type="ChEBI" id="CHEBI:65249"/>
        <dbReference type="ChEBI" id="CHEBI:78442"/>
        <dbReference type="ChEBI" id="CHEBI:78494"/>
        <dbReference type="ChEBI" id="CHEBI:133043"/>
        <dbReference type="EC" id="2.3.2.6"/>
    </reaction>
</comment>
<organism evidence="5 6">
    <name type="scientific">Massilia terrae</name>
    <dbReference type="NCBI Taxonomy" id="1811224"/>
    <lineage>
        <taxon>Bacteria</taxon>
        <taxon>Pseudomonadati</taxon>
        <taxon>Pseudomonadota</taxon>
        <taxon>Betaproteobacteria</taxon>
        <taxon>Burkholderiales</taxon>
        <taxon>Oxalobacteraceae</taxon>
        <taxon>Telluria group</taxon>
        <taxon>Massilia</taxon>
    </lineage>
</organism>
<dbReference type="HAMAP" id="MF_00688">
    <property type="entry name" value="Leu_Phe_trans"/>
    <property type="match status" value="1"/>
</dbReference>
<evidence type="ECO:0000313" key="5">
    <source>
        <dbReference type="EMBL" id="MCS0658207.1"/>
    </source>
</evidence>
<comment type="catalytic activity">
    <reaction evidence="4">
        <text>L-phenylalanyl-tRNA(Phe) + an N-terminal L-alpha-aminoacyl-[protein] = an N-terminal L-phenylalanyl-L-alpha-aminoacyl-[protein] + tRNA(Phe)</text>
        <dbReference type="Rhea" id="RHEA:43632"/>
        <dbReference type="Rhea" id="RHEA-COMP:9668"/>
        <dbReference type="Rhea" id="RHEA-COMP:9699"/>
        <dbReference type="Rhea" id="RHEA-COMP:10636"/>
        <dbReference type="Rhea" id="RHEA-COMP:10637"/>
        <dbReference type="ChEBI" id="CHEBI:78442"/>
        <dbReference type="ChEBI" id="CHEBI:78531"/>
        <dbReference type="ChEBI" id="CHEBI:78597"/>
        <dbReference type="ChEBI" id="CHEBI:83561"/>
        <dbReference type="EC" id="2.3.2.6"/>
    </reaction>
</comment>
<dbReference type="Gene3D" id="3.40.630.70">
    <property type="entry name" value="Leucyl/phenylalanyl-tRNA-protein transferase, C-terminal domain"/>
    <property type="match status" value="1"/>
</dbReference>
<keyword evidence="1 4" id="KW-0963">Cytoplasm</keyword>
<protein>
    <recommendedName>
        <fullName evidence="4">Leucyl/phenylalanyl-tRNA--protein transferase</fullName>
        <ecNumber evidence="4">2.3.2.6</ecNumber>
    </recommendedName>
    <alternativeName>
        <fullName evidence="4">L/F-transferase</fullName>
    </alternativeName>
    <alternativeName>
        <fullName evidence="4">Leucyltransferase</fullName>
    </alternativeName>
    <alternativeName>
        <fullName evidence="4">Phenyalanyltransferase</fullName>
    </alternativeName>
</protein>